<dbReference type="GO" id="GO:0005737">
    <property type="term" value="C:cytoplasm"/>
    <property type="evidence" value="ECO:0007669"/>
    <property type="project" value="TreeGrafter"/>
</dbReference>
<keyword evidence="1" id="KW-0343">GTPase activation</keyword>
<accession>G0MKZ0</accession>
<dbReference type="OMA" id="QVYEHDL"/>
<dbReference type="InterPro" id="IPR044732">
    <property type="entry name" value="ArfGAP_SMAP1-like"/>
</dbReference>
<evidence type="ECO:0000256" key="4">
    <source>
        <dbReference type="ARBA" id="ARBA00022833"/>
    </source>
</evidence>
<evidence type="ECO:0000256" key="2">
    <source>
        <dbReference type="ARBA" id="ARBA00022723"/>
    </source>
</evidence>
<feature type="compositionally biased region" description="Low complexity" evidence="6">
    <location>
        <begin position="169"/>
        <end position="187"/>
    </location>
</feature>
<feature type="region of interest" description="Disordered" evidence="6">
    <location>
        <begin position="456"/>
        <end position="483"/>
    </location>
</feature>
<dbReference type="InterPro" id="IPR051718">
    <property type="entry name" value="ARF_GTPase-activating"/>
</dbReference>
<dbReference type="FunCoup" id="G0MKZ0">
    <property type="interactions" value="2520"/>
</dbReference>
<dbReference type="CDD" id="cd08839">
    <property type="entry name" value="ArfGap_SMAP"/>
    <property type="match status" value="1"/>
</dbReference>
<dbReference type="Pfam" id="PF01412">
    <property type="entry name" value="ArfGap"/>
    <property type="match status" value="1"/>
</dbReference>
<dbReference type="GO" id="GO:0008270">
    <property type="term" value="F:zinc ion binding"/>
    <property type="evidence" value="ECO:0007669"/>
    <property type="project" value="UniProtKB-KW"/>
</dbReference>
<dbReference type="PROSITE" id="PS50115">
    <property type="entry name" value="ARFGAP"/>
    <property type="match status" value="1"/>
</dbReference>
<feature type="region of interest" description="Disordered" evidence="6">
    <location>
        <begin position="164"/>
        <end position="191"/>
    </location>
</feature>
<dbReference type="InterPro" id="IPR001164">
    <property type="entry name" value="ArfGAP_dom"/>
</dbReference>
<dbReference type="PANTHER" id="PTHR45705">
    <property type="entry name" value="FI20236P1"/>
    <property type="match status" value="1"/>
</dbReference>
<dbReference type="InterPro" id="IPR037278">
    <property type="entry name" value="ARFGAP/RecO"/>
</dbReference>
<feature type="region of interest" description="Disordered" evidence="6">
    <location>
        <begin position="269"/>
        <end position="296"/>
    </location>
</feature>
<dbReference type="PRINTS" id="PR00405">
    <property type="entry name" value="REVINTRACTNG"/>
</dbReference>
<dbReference type="HOGENOM" id="CLU_539955_0_0_1"/>
<dbReference type="Proteomes" id="UP000008068">
    <property type="component" value="Unassembled WGS sequence"/>
</dbReference>
<gene>
    <name evidence="8" type="ORF">CAEBREN_13217</name>
</gene>
<feature type="compositionally biased region" description="Low complexity" evidence="6">
    <location>
        <begin position="411"/>
        <end position="427"/>
    </location>
</feature>
<dbReference type="PANTHER" id="PTHR45705:SF1">
    <property type="entry name" value="FI20236P1"/>
    <property type="match status" value="1"/>
</dbReference>
<dbReference type="InParanoid" id="G0MKZ0"/>
<evidence type="ECO:0000313" key="9">
    <source>
        <dbReference type="Proteomes" id="UP000008068"/>
    </source>
</evidence>
<keyword evidence="3 5" id="KW-0863">Zinc-finger</keyword>
<name>G0MKZ0_CAEBE</name>
<dbReference type="EMBL" id="GL379799">
    <property type="protein sequence ID" value="EGT34903.1"/>
    <property type="molecule type" value="Genomic_DNA"/>
</dbReference>
<dbReference type="AlphaFoldDB" id="G0MKZ0"/>
<feature type="domain" description="Arf-GAP" evidence="7">
    <location>
        <begin position="17"/>
        <end position="135"/>
    </location>
</feature>
<evidence type="ECO:0000256" key="1">
    <source>
        <dbReference type="ARBA" id="ARBA00022468"/>
    </source>
</evidence>
<protein>
    <recommendedName>
        <fullName evidence="7">Arf-GAP domain-containing protein</fullName>
    </recommendedName>
</protein>
<evidence type="ECO:0000259" key="7">
    <source>
        <dbReference type="PROSITE" id="PS50115"/>
    </source>
</evidence>
<dbReference type="GO" id="GO:0005096">
    <property type="term" value="F:GTPase activator activity"/>
    <property type="evidence" value="ECO:0007669"/>
    <property type="project" value="UniProtKB-KW"/>
</dbReference>
<dbReference type="SMART" id="SM00105">
    <property type="entry name" value="ArfGap"/>
    <property type="match status" value="1"/>
</dbReference>
<evidence type="ECO:0000313" key="8">
    <source>
        <dbReference type="EMBL" id="EGT34903.1"/>
    </source>
</evidence>
<dbReference type="OrthoDB" id="10266696at2759"/>
<sequence length="519" mass="54784">MLRGKVDPKKEEQERLQGFLLEMLKEEENKYCADCQAKTPRWAAWNLGVFICIRCAGIHRNLGVHISKVRSVNLDSWTAEQVQTMRVMGNEKARQVYEHDLPAQFRRPTNDQQMEQFIRSKYEQKRYILRDFVYPRVDVSELPKSLAHASKKVGTPVVSITTRGNTAVTSNGHNSNTTTSSSAAAPSLLDFSDPPASNASAKKPVNLFDDFEGLNLNSSASAAPAATPATTADDFDDFGSFVSANAQPVASFSANALGGFADFSAAPTTAAPANSSSGLDDLTALSSTENGGDKKKTNADILSLFGPSGGMPSSNVVAPGGFAGFGLQAAPQHAQTQNNSFPAFRAQNAPQVPASSHNDLFGGLSGINFGDPTAPAQMNMSHNPNPPQNFGSSFGAMQSSQSQMGGFGGVTSPTYSSKPTPTSPTQSQGFSIPNKSNAFADLALGKVMKTSYGQSALHHANNSTTSHHAPPMPVSTSSSFNTATSTAANNDMFDLFASAPPPMPVTVNSSSGLDDLLGL</sequence>
<proteinExistence type="predicted"/>
<dbReference type="InterPro" id="IPR038508">
    <property type="entry name" value="ArfGAP_dom_sf"/>
</dbReference>
<keyword evidence="4" id="KW-0862">Zinc</keyword>
<evidence type="ECO:0000256" key="5">
    <source>
        <dbReference type="PROSITE-ProRule" id="PRU00288"/>
    </source>
</evidence>
<keyword evidence="9" id="KW-1185">Reference proteome</keyword>
<keyword evidence="2" id="KW-0479">Metal-binding</keyword>
<dbReference type="Gene3D" id="1.10.220.150">
    <property type="entry name" value="Arf GTPase activating protein"/>
    <property type="match status" value="1"/>
</dbReference>
<feature type="region of interest" description="Disordered" evidence="6">
    <location>
        <begin position="396"/>
        <end position="433"/>
    </location>
</feature>
<dbReference type="STRING" id="135651.G0MKZ0"/>
<evidence type="ECO:0000256" key="3">
    <source>
        <dbReference type="ARBA" id="ARBA00022771"/>
    </source>
</evidence>
<organism evidence="9">
    <name type="scientific">Caenorhabditis brenneri</name>
    <name type="common">Nematode worm</name>
    <dbReference type="NCBI Taxonomy" id="135651"/>
    <lineage>
        <taxon>Eukaryota</taxon>
        <taxon>Metazoa</taxon>
        <taxon>Ecdysozoa</taxon>
        <taxon>Nematoda</taxon>
        <taxon>Chromadorea</taxon>
        <taxon>Rhabditida</taxon>
        <taxon>Rhabditina</taxon>
        <taxon>Rhabditomorpha</taxon>
        <taxon>Rhabditoidea</taxon>
        <taxon>Rhabditidae</taxon>
        <taxon>Peloderinae</taxon>
        <taxon>Caenorhabditis</taxon>
    </lineage>
</organism>
<reference evidence="9" key="1">
    <citation type="submission" date="2011-07" db="EMBL/GenBank/DDBJ databases">
        <authorList>
            <consortium name="Caenorhabditis brenneri Sequencing and Analysis Consortium"/>
            <person name="Wilson R.K."/>
        </authorList>
    </citation>
    <scope>NUCLEOTIDE SEQUENCE [LARGE SCALE GENOMIC DNA]</scope>
    <source>
        <strain evidence="9">PB2801</strain>
    </source>
</reference>
<evidence type="ECO:0000256" key="6">
    <source>
        <dbReference type="SAM" id="MobiDB-lite"/>
    </source>
</evidence>
<dbReference type="SUPFAM" id="SSF57863">
    <property type="entry name" value="ArfGap/RecO-like zinc finger"/>
    <property type="match status" value="1"/>
</dbReference>
<dbReference type="FunFam" id="1.10.220.150:FF:000009">
    <property type="entry name" value="stromal membrane-associated protein 1 isoform X1"/>
    <property type="match status" value="1"/>
</dbReference>
<dbReference type="eggNOG" id="KOG0703">
    <property type="taxonomic scope" value="Eukaryota"/>
</dbReference>